<feature type="compositionally biased region" description="Polar residues" evidence="2">
    <location>
        <begin position="73"/>
        <end position="88"/>
    </location>
</feature>
<name>A0A2N5VM84_9BASI</name>
<organism evidence="3 4">
    <name type="scientific">Puccinia coronata f. sp. avenae</name>
    <dbReference type="NCBI Taxonomy" id="200324"/>
    <lineage>
        <taxon>Eukaryota</taxon>
        <taxon>Fungi</taxon>
        <taxon>Dikarya</taxon>
        <taxon>Basidiomycota</taxon>
        <taxon>Pucciniomycotina</taxon>
        <taxon>Pucciniomycetes</taxon>
        <taxon>Pucciniales</taxon>
        <taxon>Pucciniaceae</taxon>
        <taxon>Puccinia</taxon>
    </lineage>
</organism>
<dbReference type="Pfam" id="PF14377">
    <property type="entry name" value="UBM"/>
    <property type="match status" value="1"/>
</dbReference>
<sequence>MLVDQLLQRFEPPPEEEVYRLLCTLLQEALAVGHAIFSSFHRLNNHPHPNQRFEQSSGQKGFRFELATWRNSNYQPVPAPSTDSAPSTTRKEDSFLPMPVDLNGIAESLALVSASADDPSPPIPQPAASEDAESTMAPKPSINQLRSNQITTSPLPEKNAMHGVGSQDNIVQVINLARQLADRIGATAVTSAAKIPDPLSLRQLPRLALPSQKLPRIKPLQAQSRPVWRAATSTRRIIGPSSFQHQRQLFERPPSQNPGQAGINRAPADLEIDPIDPATFLAGVDPSLRETVLLEQDNRFISTLPLNLVAEVDALRYRALHRQHTV</sequence>
<dbReference type="Proteomes" id="UP000235392">
    <property type="component" value="Unassembled WGS sequence"/>
</dbReference>
<feature type="region of interest" description="Disordered" evidence="2">
    <location>
        <begin position="73"/>
        <end position="94"/>
    </location>
</feature>
<protein>
    <submittedName>
        <fullName evidence="3">Uncharacterized protein</fullName>
    </submittedName>
</protein>
<dbReference type="GO" id="GO:0016740">
    <property type="term" value="F:transferase activity"/>
    <property type="evidence" value="ECO:0007669"/>
    <property type="project" value="UniProtKB-KW"/>
</dbReference>
<proteinExistence type="predicted"/>
<comment type="caution">
    <text evidence="3">The sequence shown here is derived from an EMBL/GenBank/DDBJ whole genome shotgun (WGS) entry which is preliminary data.</text>
</comment>
<evidence type="ECO:0000313" key="3">
    <source>
        <dbReference type="EMBL" id="PLW51050.1"/>
    </source>
</evidence>
<accession>A0A2N5VM84</accession>
<feature type="region of interest" description="Disordered" evidence="2">
    <location>
        <begin position="114"/>
        <end position="144"/>
    </location>
</feature>
<reference evidence="3 4" key="1">
    <citation type="submission" date="2017-11" db="EMBL/GenBank/DDBJ databases">
        <title>De novo assembly and phasing of dikaryotic genomes from two isolates of Puccinia coronata f. sp. avenae, the causal agent of oat crown rust.</title>
        <authorList>
            <person name="Miller M.E."/>
            <person name="Zhang Y."/>
            <person name="Omidvar V."/>
            <person name="Sperschneider J."/>
            <person name="Schwessinger B."/>
            <person name="Raley C."/>
            <person name="Palmer J.M."/>
            <person name="Garnica D."/>
            <person name="Upadhyaya N."/>
            <person name="Rathjen J."/>
            <person name="Taylor J.M."/>
            <person name="Park R.F."/>
            <person name="Dodds P.N."/>
            <person name="Hirsch C.D."/>
            <person name="Kianian S.F."/>
            <person name="Figueroa M."/>
        </authorList>
    </citation>
    <scope>NUCLEOTIDE SEQUENCE [LARGE SCALE GENOMIC DNA]</scope>
    <source>
        <strain evidence="3">12SD80</strain>
    </source>
</reference>
<evidence type="ECO:0000256" key="2">
    <source>
        <dbReference type="SAM" id="MobiDB-lite"/>
    </source>
</evidence>
<dbReference type="EMBL" id="PGCI01000007">
    <property type="protein sequence ID" value="PLW51050.1"/>
    <property type="molecule type" value="Genomic_DNA"/>
</dbReference>
<keyword evidence="1" id="KW-0808">Transferase</keyword>
<evidence type="ECO:0000256" key="1">
    <source>
        <dbReference type="ARBA" id="ARBA00022679"/>
    </source>
</evidence>
<evidence type="ECO:0000313" key="4">
    <source>
        <dbReference type="Proteomes" id="UP000235392"/>
    </source>
</evidence>
<gene>
    <name evidence="3" type="ORF">PCASD_02483</name>
</gene>
<dbReference type="InterPro" id="IPR025527">
    <property type="entry name" value="HUWE1/Rev1_UBM"/>
</dbReference>
<dbReference type="AlphaFoldDB" id="A0A2N5VM84"/>